<dbReference type="InterPro" id="IPR025287">
    <property type="entry name" value="WAK_GUB"/>
</dbReference>
<dbReference type="PANTHER" id="PTHR33491">
    <property type="entry name" value="OSJNBA0016N04.9 PROTEIN"/>
    <property type="match status" value="1"/>
</dbReference>
<feature type="chain" id="PRO_5026290020" description="Wall-associated receptor kinase galacturonan-binding domain-containing protein" evidence="3">
    <location>
        <begin position="26"/>
        <end position="235"/>
    </location>
</feature>
<dbReference type="GO" id="GO:0030247">
    <property type="term" value="F:polysaccharide binding"/>
    <property type="evidence" value="ECO:0007669"/>
    <property type="project" value="InterPro"/>
</dbReference>
<dbReference type="EMBL" id="SPHZ02000011">
    <property type="protein sequence ID" value="KAF0892637.1"/>
    <property type="molecule type" value="Genomic_DNA"/>
</dbReference>
<organism evidence="5 6">
    <name type="scientific">Oryza meyeriana var. granulata</name>
    <dbReference type="NCBI Taxonomy" id="110450"/>
    <lineage>
        <taxon>Eukaryota</taxon>
        <taxon>Viridiplantae</taxon>
        <taxon>Streptophyta</taxon>
        <taxon>Embryophyta</taxon>
        <taxon>Tracheophyta</taxon>
        <taxon>Spermatophyta</taxon>
        <taxon>Magnoliopsida</taxon>
        <taxon>Liliopsida</taxon>
        <taxon>Poales</taxon>
        <taxon>Poaceae</taxon>
        <taxon>BOP clade</taxon>
        <taxon>Oryzoideae</taxon>
        <taxon>Oryzeae</taxon>
        <taxon>Oryzinae</taxon>
        <taxon>Oryza</taxon>
        <taxon>Oryza meyeriana</taxon>
    </lineage>
</organism>
<dbReference type="GO" id="GO:0016020">
    <property type="term" value="C:membrane"/>
    <property type="evidence" value="ECO:0007669"/>
    <property type="project" value="UniProtKB-SubCell"/>
</dbReference>
<keyword evidence="6" id="KW-1185">Reference proteome</keyword>
<sequence length="235" mass="25773">MVGQLDAALLVLLALELQGAATVRASEIQSQGNTSATLPSTVRLDGCPKLCGNLSIQYPFGIGHGCFRQPDFELFCNDTTHPPSLYLNDGTTQVVDTRPYYTDEISMAVAISLTIPARFEADTYNISWKTPGNSLTLGQFAKLQIIGCDLDAYLVDREIDRIMKACRSTCPYRSITEEAATENCDGTGCCIISLDEGVPAFNLKLVRQNRDGKKTSRSNYEKSISDKIKGSYYNN</sequence>
<dbReference type="Proteomes" id="UP000479710">
    <property type="component" value="Unassembled WGS sequence"/>
</dbReference>
<comment type="subcellular location">
    <subcellularLocation>
        <location evidence="1">Membrane</location>
        <topology evidence="1">Single-pass membrane protein</topology>
    </subcellularLocation>
</comment>
<dbReference type="AlphaFoldDB" id="A0A6G1BY58"/>
<evidence type="ECO:0000313" key="6">
    <source>
        <dbReference type="Proteomes" id="UP000479710"/>
    </source>
</evidence>
<comment type="caution">
    <text evidence="5">The sequence shown here is derived from an EMBL/GenBank/DDBJ whole genome shotgun (WGS) entry which is preliminary data.</text>
</comment>
<gene>
    <name evidence="5" type="ORF">E2562_017617</name>
</gene>
<evidence type="ECO:0000256" key="2">
    <source>
        <dbReference type="ARBA" id="ARBA00022729"/>
    </source>
</evidence>
<protein>
    <recommendedName>
        <fullName evidence="4">Wall-associated receptor kinase galacturonan-binding domain-containing protein</fullName>
    </recommendedName>
</protein>
<reference evidence="5 6" key="1">
    <citation type="submission" date="2019-11" db="EMBL/GenBank/DDBJ databases">
        <title>Whole genome sequence of Oryza granulata.</title>
        <authorList>
            <person name="Li W."/>
        </authorList>
    </citation>
    <scope>NUCLEOTIDE SEQUENCE [LARGE SCALE GENOMIC DNA]</scope>
    <source>
        <strain evidence="6">cv. Menghai</strain>
        <tissue evidence="5">Leaf</tissue>
    </source>
</reference>
<dbReference type="OrthoDB" id="685410at2759"/>
<evidence type="ECO:0000313" key="5">
    <source>
        <dbReference type="EMBL" id="KAF0892637.1"/>
    </source>
</evidence>
<keyword evidence="2 3" id="KW-0732">Signal</keyword>
<evidence type="ECO:0000256" key="1">
    <source>
        <dbReference type="ARBA" id="ARBA00004167"/>
    </source>
</evidence>
<feature type="signal peptide" evidence="3">
    <location>
        <begin position="1"/>
        <end position="25"/>
    </location>
</feature>
<name>A0A6G1BY58_9ORYZ</name>
<evidence type="ECO:0000259" key="4">
    <source>
        <dbReference type="Pfam" id="PF13947"/>
    </source>
</evidence>
<proteinExistence type="predicted"/>
<evidence type="ECO:0000256" key="3">
    <source>
        <dbReference type="SAM" id="SignalP"/>
    </source>
</evidence>
<accession>A0A6G1BY58</accession>
<dbReference type="Pfam" id="PF13947">
    <property type="entry name" value="GUB_WAK_bind"/>
    <property type="match status" value="1"/>
</dbReference>
<feature type="domain" description="Wall-associated receptor kinase galacturonan-binding" evidence="4">
    <location>
        <begin position="47"/>
        <end position="95"/>
    </location>
</feature>